<comment type="pathway">
    <text evidence="1">Lipid metabolism; fatty acid beta-oxidation.</text>
</comment>
<feature type="domain" description="Choline/carnitine acyltransferase" evidence="10">
    <location>
        <begin position="37"/>
        <end position="383"/>
    </location>
</feature>
<dbReference type="Gene3D" id="3.30.559.10">
    <property type="entry name" value="Chloramphenicol acetyltransferase-like domain"/>
    <property type="match status" value="1"/>
</dbReference>
<dbReference type="Proteomes" id="UP000677054">
    <property type="component" value="Unassembled WGS sequence"/>
</dbReference>
<keyword evidence="6" id="KW-0443">Lipid metabolism</keyword>
<dbReference type="InterPro" id="IPR002816">
    <property type="entry name" value="TraB/PrgY/GumN_fam"/>
</dbReference>
<dbReference type="GO" id="GO:0006635">
    <property type="term" value="P:fatty acid beta-oxidation"/>
    <property type="evidence" value="ECO:0007669"/>
    <property type="project" value="UniProtKB-UniPathway"/>
</dbReference>
<dbReference type="InterPro" id="IPR042231">
    <property type="entry name" value="Cho/carn_acyl_trans_2"/>
</dbReference>
<comment type="similarity">
    <text evidence="2">Belongs to the carnitine/choline acetyltransferase family.</text>
</comment>
<dbReference type="InterPro" id="IPR042572">
    <property type="entry name" value="Carn_acyl_trans_N"/>
</dbReference>
<dbReference type="FunFam" id="1.10.275.20:FF:000001">
    <property type="entry name" value="carnitine O-palmitoyltransferase 2, mitochondrial"/>
    <property type="match status" value="1"/>
</dbReference>
<dbReference type="InterPro" id="IPR023213">
    <property type="entry name" value="CAT-like_dom_sf"/>
</dbReference>
<evidence type="ECO:0000256" key="3">
    <source>
        <dbReference type="ARBA" id="ARBA00022448"/>
    </source>
</evidence>
<keyword evidence="3" id="KW-0813">Transport</keyword>
<keyword evidence="4" id="KW-0808">Transferase</keyword>
<evidence type="ECO:0000313" key="11">
    <source>
        <dbReference type="EMBL" id="CAD7248110.1"/>
    </source>
</evidence>
<evidence type="ECO:0000259" key="10">
    <source>
        <dbReference type="Pfam" id="PF00755"/>
    </source>
</evidence>
<dbReference type="PANTHER" id="PTHR22589">
    <property type="entry name" value="CARNITINE O-ACYLTRANSFERASE"/>
    <property type="match status" value="1"/>
</dbReference>
<evidence type="ECO:0000256" key="8">
    <source>
        <dbReference type="ARBA" id="ARBA00048999"/>
    </source>
</evidence>
<dbReference type="EMBL" id="LR901229">
    <property type="protein sequence ID" value="CAD7248110.1"/>
    <property type="molecule type" value="Genomic_DNA"/>
</dbReference>
<proteinExistence type="inferred from homology"/>
<evidence type="ECO:0000256" key="5">
    <source>
        <dbReference type="ARBA" id="ARBA00022832"/>
    </source>
</evidence>
<protein>
    <recommendedName>
        <fullName evidence="10">Choline/carnitine acyltransferase domain-containing protein</fullName>
    </recommendedName>
</protein>
<keyword evidence="7" id="KW-0012">Acyltransferase</keyword>
<evidence type="ECO:0000256" key="9">
    <source>
        <dbReference type="PIRSR" id="PIRSR600542-1"/>
    </source>
</evidence>
<dbReference type="Pfam" id="PF01963">
    <property type="entry name" value="TraB_PrgY_gumN"/>
    <property type="match status" value="1"/>
</dbReference>
<dbReference type="InterPro" id="IPR000542">
    <property type="entry name" value="Carn_acyl_trans"/>
</dbReference>
<dbReference type="CDD" id="cd14789">
    <property type="entry name" value="Tiki"/>
    <property type="match status" value="1"/>
</dbReference>
<organism evidence="11">
    <name type="scientific">Darwinula stevensoni</name>
    <dbReference type="NCBI Taxonomy" id="69355"/>
    <lineage>
        <taxon>Eukaryota</taxon>
        <taxon>Metazoa</taxon>
        <taxon>Ecdysozoa</taxon>
        <taxon>Arthropoda</taxon>
        <taxon>Crustacea</taxon>
        <taxon>Oligostraca</taxon>
        <taxon>Ostracoda</taxon>
        <taxon>Podocopa</taxon>
        <taxon>Podocopida</taxon>
        <taxon>Darwinulocopina</taxon>
        <taxon>Darwinuloidea</taxon>
        <taxon>Darwinulidae</taxon>
        <taxon>Darwinula</taxon>
    </lineage>
</organism>
<dbReference type="SUPFAM" id="SSF52777">
    <property type="entry name" value="CoA-dependent acyltransferases"/>
    <property type="match status" value="2"/>
</dbReference>
<dbReference type="Gene3D" id="3.30.559.70">
    <property type="entry name" value="Choline/Carnitine o-acyltransferase, domain 2"/>
    <property type="match status" value="1"/>
</dbReference>
<dbReference type="PANTHER" id="PTHR22589:SF16">
    <property type="entry name" value="CARNITINE O-PALMITOYLTRANSFERASE 2, MITOCHONDRIAL"/>
    <property type="match status" value="1"/>
</dbReference>
<keyword evidence="12" id="KW-1185">Reference proteome</keyword>
<accession>A0A7R8XL91</accession>
<evidence type="ECO:0000256" key="7">
    <source>
        <dbReference type="ARBA" id="ARBA00023315"/>
    </source>
</evidence>
<evidence type="ECO:0000256" key="2">
    <source>
        <dbReference type="ARBA" id="ARBA00005232"/>
    </source>
</evidence>
<dbReference type="InterPro" id="IPR039551">
    <property type="entry name" value="Cho/carn_acyl_trans"/>
</dbReference>
<dbReference type="Pfam" id="PF00755">
    <property type="entry name" value="Carn_acyltransf"/>
    <property type="match status" value="2"/>
</dbReference>
<feature type="domain" description="Choline/carnitine acyltransferase" evidence="10">
    <location>
        <begin position="445"/>
        <end position="608"/>
    </location>
</feature>
<comment type="catalytic activity">
    <reaction evidence="8">
        <text>4,8-dimethylnonanoyl-CoA + (R)-carnitine = O-4,8-dimethylnonanoyl-(R)-carnitine + CoA</text>
        <dbReference type="Rhea" id="RHEA:44860"/>
        <dbReference type="ChEBI" id="CHEBI:16347"/>
        <dbReference type="ChEBI" id="CHEBI:57287"/>
        <dbReference type="ChEBI" id="CHEBI:77061"/>
        <dbReference type="ChEBI" id="CHEBI:84654"/>
    </reaction>
</comment>
<dbReference type="UniPathway" id="UPA00659"/>
<dbReference type="EMBL" id="CAJPEV010001712">
    <property type="protein sequence ID" value="CAG0893972.1"/>
    <property type="molecule type" value="Genomic_DNA"/>
</dbReference>
<evidence type="ECO:0000313" key="12">
    <source>
        <dbReference type="Proteomes" id="UP000677054"/>
    </source>
</evidence>
<evidence type="ECO:0000256" key="6">
    <source>
        <dbReference type="ARBA" id="ARBA00023098"/>
    </source>
</evidence>
<sequence>MMLVNSTSAGNLRKQNVEYLQRSKIPTMHFQKSLPHLAIPKLEDTMKRYLAAQKPLLDDKLYAETEKLVNEFLHGIGPQLQKEILSRDKRNKGTSYISPIWFDMYLKDHRPVVLTHNPFMAFVDETRPAYKTPVVRATNMVISSLRFRRSLVEGVLEPDVFHLIPKKSDTPLFRTLCALTPSPLSWYTAYSFKAFPLDMSQYKNLLNSTRIPEHGKDRLMADPSGRHLLVMRNGHFYVFDVIEESGDMLQPEKVLACLDFISTDPRSAKAPDIPLGILTSANRDIWADLRQYLVGHLGNGDTFKKIDSALYCLTFDDMQGDDPELVFHNFLHGDGKNRWYDKSLSLHFTKDGRAAVNFEHAWGDGVAVLRFFNEIFIDSTKKPMVSTDTPIKVQGFDPTRHVTRLVLGGVRGLEVLYTEGPPSLLFPNTASYESSSETSLLESGGKVVGTYESCSTAAYKHGRTETLRPATIETKRCCEAFANRTHHTPVSDLRKLLESCSNKHGQLTREAAMGQGFDRHLLALRTLLEEKGEVNKAPLFLHPSYMRINHIILSTSTLSSPAVHMGGFAPVSLDGFGIGYGIRDSDLGCVVSSYPPHRDGDAFVSHLKSAYSAIQDVIHQLYHVFGGVQTNVDEATGQLQLSPRSEFPTIVPRVQGTRGSQLHLSASPSEDSSSFLWGVKRDPPSFFFGTIHVPYTRVWDYIPGNAKAAFAQSHAVFFELDLTDPQTMAALSHCQMLPRGESLANMLPRSLYVRIKRHLAYVRGKLPQWLGEESGSGSPTRHGLYADYLFKAIAGNWERKRPVWVMLMLNALTEGDVRSRGIPVLDLYLAHEAERLNKETGAVERVQEQCLPLNRLHLDQVPIPLCTFIFSSREALRRNRERC</sequence>
<dbReference type="OrthoDB" id="240216at2759"/>
<reference evidence="11" key="1">
    <citation type="submission" date="2020-11" db="EMBL/GenBank/DDBJ databases">
        <authorList>
            <person name="Tran Van P."/>
        </authorList>
    </citation>
    <scope>NUCLEOTIDE SEQUENCE</scope>
</reference>
<gene>
    <name evidence="11" type="ORF">DSTB1V02_LOCUS7931</name>
</gene>
<feature type="active site" description="Proton acceptor" evidence="9">
    <location>
        <position position="360"/>
    </location>
</feature>
<keyword evidence="5" id="KW-0276">Fatty acid metabolism</keyword>
<evidence type="ECO:0000256" key="4">
    <source>
        <dbReference type="ARBA" id="ARBA00022679"/>
    </source>
</evidence>
<name>A0A7R8XL91_9CRUS</name>
<dbReference type="Gene3D" id="1.20.1280.180">
    <property type="match status" value="1"/>
</dbReference>
<feature type="non-terminal residue" evidence="11">
    <location>
        <position position="883"/>
    </location>
</feature>
<evidence type="ECO:0000256" key="1">
    <source>
        <dbReference type="ARBA" id="ARBA00005005"/>
    </source>
</evidence>
<dbReference type="Gene3D" id="1.10.275.20">
    <property type="entry name" value="Choline/Carnitine o-acyltransferase"/>
    <property type="match status" value="1"/>
</dbReference>
<dbReference type="AlphaFoldDB" id="A0A7R8XL91"/>
<dbReference type="GO" id="GO:0005739">
    <property type="term" value="C:mitochondrion"/>
    <property type="evidence" value="ECO:0007669"/>
    <property type="project" value="TreeGrafter"/>
</dbReference>
<dbReference type="GO" id="GO:0004095">
    <property type="term" value="F:carnitine O-palmitoyltransferase activity"/>
    <property type="evidence" value="ECO:0007669"/>
    <property type="project" value="TreeGrafter"/>
</dbReference>